<reference evidence="3" key="1">
    <citation type="journal article" date="2019" name="Int. J. Syst. Evol. Microbiol.">
        <title>The Global Catalogue of Microorganisms (GCM) 10K type strain sequencing project: providing services to taxonomists for standard genome sequencing and annotation.</title>
        <authorList>
            <consortium name="The Broad Institute Genomics Platform"/>
            <consortium name="The Broad Institute Genome Sequencing Center for Infectious Disease"/>
            <person name="Wu L."/>
            <person name="Ma J."/>
        </authorList>
    </citation>
    <scope>NUCLEOTIDE SEQUENCE [LARGE SCALE GENOMIC DNA]</scope>
    <source>
        <strain evidence="3">JCM 3146</strain>
    </source>
</reference>
<evidence type="ECO:0000256" key="1">
    <source>
        <dbReference type="SAM" id="SignalP"/>
    </source>
</evidence>
<name>A0ABP3FGS1_9ACTN</name>
<feature type="chain" id="PRO_5045235504" description="Secreted protein" evidence="1">
    <location>
        <begin position="29"/>
        <end position="79"/>
    </location>
</feature>
<dbReference type="RefSeq" id="WP_252808324.1">
    <property type="nucleotide sequence ID" value="NZ_BAAABM010000003.1"/>
</dbReference>
<comment type="caution">
    <text evidence="2">The sequence shown here is derived from an EMBL/GenBank/DDBJ whole genome shotgun (WGS) entry which is preliminary data.</text>
</comment>
<dbReference type="Proteomes" id="UP001501822">
    <property type="component" value="Unassembled WGS sequence"/>
</dbReference>
<protein>
    <recommendedName>
        <fullName evidence="4">Secreted protein</fullName>
    </recommendedName>
</protein>
<evidence type="ECO:0000313" key="3">
    <source>
        <dbReference type="Proteomes" id="UP001501822"/>
    </source>
</evidence>
<evidence type="ECO:0000313" key="2">
    <source>
        <dbReference type="EMBL" id="GAA0315685.1"/>
    </source>
</evidence>
<evidence type="ECO:0008006" key="4">
    <source>
        <dbReference type="Google" id="ProtNLM"/>
    </source>
</evidence>
<accession>A0ABP3FGS1</accession>
<proteinExistence type="predicted"/>
<dbReference type="EMBL" id="BAAABM010000003">
    <property type="protein sequence ID" value="GAA0315685.1"/>
    <property type="molecule type" value="Genomic_DNA"/>
</dbReference>
<sequence>MSFRKPIVTLAGAAALTAILAPAAAAHAAADWRYVAEYRSVTACRSVGQSLVAQHRAREYRCENTYTESGTPVLDLYVR</sequence>
<feature type="signal peptide" evidence="1">
    <location>
        <begin position="1"/>
        <end position="28"/>
    </location>
</feature>
<keyword evidence="3" id="KW-1185">Reference proteome</keyword>
<organism evidence="2 3">
    <name type="scientific">Actinoallomurus spadix</name>
    <dbReference type="NCBI Taxonomy" id="79912"/>
    <lineage>
        <taxon>Bacteria</taxon>
        <taxon>Bacillati</taxon>
        <taxon>Actinomycetota</taxon>
        <taxon>Actinomycetes</taxon>
        <taxon>Streptosporangiales</taxon>
        <taxon>Thermomonosporaceae</taxon>
        <taxon>Actinoallomurus</taxon>
    </lineage>
</organism>
<gene>
    <name evidence="2" type="ORF">GCM10010151_02150</name>
</gene>
<keyword evidence="1" id="KW-0732">Signal</keyword>